<gene>
    <name evidence="2" type="ORF">DPMN_092665</name>
</gene>
<evidence type="ECO:0000313" key="2">
    <source>
        <dbReference type="EMBL" id="KAH3850257.1"/>
    </source>
</evidence>
<evidence type="ECO:0000256" key="1">
    <source>
        <dbReference type="SAM" id="MobiDB-lite"/>
    </source>
</evidence>
<feature type="region of interest" description="Disordered" evidence="1">
    <location>
        <begin position="118"/>
        <end position="144"/>
    </location>
</feature>
<keyword evidence="3" id="KW-1185">Reference proteome</keyword>
<dbReference type="Proteomes" id="UP000828390">
    <property type="component" value="Unassembled WGS sequence"/>
</dbReference>
<name>A0A9D4L447_DREPO</name>
<reference evidence="2" key="1">
    <citation type="journal article" date="2019" name="bioRxiv">
        <title>The Genome of the Zebra Mussel, Dreissena polymorpha: A Resource for Invasive Species Research.</title>
        <authorList>
            <person name="McCartney M.A."/>
            <person name="Auch B."/>
            <person name="Kono T."/>
            <person name="Mallez S."/>
            <person name="Zhang Y."/>
            <person name="Obille A."/>
            <person name="Becker A."/>
            <person name="Abrahante J.E."/>
            <person name="Garbe J."/>
            <person name="Badalamenti J.P."/>
            <person name="Herman A."/>
            <person name="Mangelson H."/>
            <person name="Liachko I."/>
            <person name="Sullivan S."/>
            <person name="Sone E.D."/>
            <person name="Koren S."/>
            <person name="Silverstein K.A.T."/>
            <person name="Beckman K.B."/>
            <person name="Gohl D.M."/>
        </authorList>
    </citation>
    <scope>NUCLEOTIDE SEQUENCE</scope>
    <source>
        <strain evidence="2">Duluth1</strain>
        <tissue evidence="2">Whole animal</tissue>
    </source>
</reference>
<proteinExistence type="predicted"/>
<comment type="caution">
    <text evidence="2">The sequence shown here is derived from an EMBL/GenBank/DDBJ whole genome shotgun (WGS) entry which is preliminary data.</text>
</comment>
<reference evidence="2" key="2">
    <citation type="submission" date="2020-11" db="EMBL/GenBank/DDBJ databases">
        <authorList>
            <person name="McCartney M.A."/>
            <person name="Auch B."/>
            <person name="Kono T."/>
            <person name="Mallez S."/>
            <person name="Becker A."/>
            <person name="Gohl D.M."/>
            <person name="Silverstein K.A.T."/>
            <person name="Koren S."/>
            <person name="Bechman K.B."/>
            <person name="Herman A."/>
            <person name="Abrahante J.E."/>
            <person name="Garbe J."/>
        </authorList>
    </citation>
    <scope>NUCLEOTIDE SEQUENCE</scope>
    <source>
        <strain evidence="2">Duluth1</strain>
        <tissue evidence="2">Whole animal</tissue>
    </source>
</reference>
<evidence type="ECO:0000313" key="3">
    <source>
        <dbReference type="Proteomes" id="UP000828390"/>
    </source>
</evidence>
<dbReference type="EMBL" id="JAIWYP010000003">
    <property type="protein sequence ID" value="KAH3850257.1"/>
    <property type="molecule type" value="Genomic_DNA"/>
</dbReference>
<accession>A0A9D4L447</accession>
<organism evidence="2 3">
    <name type="scientific">Dreissena polymorpha</name>
    <name type="common">Zebra mussel</name>
    <name type="synonym">Mytilus polymorpha</name>
    <dbReference type="NCBI Taxonomy" id="45954"/>
    <lineage>
        <taxon>Eukaryota</taxon>
        <taxon>Metazoa</taxon>
        <taxon>Spiralia</taxon>
        <taxon>Lophotrochozoa</taxon>
        <taxon>Mollusca</taxon>
        <taxon>Bivalvia</taxon>
        <taxon>Autobranchia</taxon>
        <taxon>Heteroconchia</taxon>
        <taxon>Euheterodonta</taxon>
        <taxon>Imparidentia</taxon>
        <taxon>Neoheterodontei</taxon>
        <taxon>Myida</taxon>
        <taxon>Dreissenoidea</taxon>
        <taxon>Dreissenidae</taxon>
        <taxon>Dreissena</taxon>
    </lineage>
</organism>
<sequence length="144" mass="16752">MKNVMGVNTEGRKYGRYDGRISRRTVALSGKLVCRPTHTNFNKHFARWFHACGVISVLVEFRILCPQDIHPKQPEVKPAIWAGKNEMQGKRYVSQGSRRLRCSWRQAVILSLRRRARNDRGMEGAKKGRRDDESGEREREDERA</sequence>
<protein>
    <submittedName>
        <fullName evidence="2">Uncharacterized protein</fullName>
    </submittedName>
</protein>
<dbReference type="AlphaFoldDB" id="A0A9D4L447"/>